<dbReference type="InterPro" id="IPR003369">
    <property type="entry name" value="TatA/B/E"/>
</dbReference>
<dbReference type="AlphaFoldDB" id="A0A5C6QCD1"/>
<evidence type="ECO:0000256" key="3">
    <source>
        <dbReference type="ARBA" id="ARBA00022475"/>
    </source>
</evidence>
<evidence type="ECO:0000256" key="2">
    <source>
        <dbReference type="ARBA" id="ARBA00022448"/>
    </source>
</evidence>
<proteinExistence type="inferred from homology"/>
<dbReference type="GO" id="GO:0033281">
    <property type="term" value="C:TAT protein transport complex"/>
    <property type="evidence" value="ECO:0007669"/>
    <property type="project" value="UniProtKB-UniRule"/>
</dbReference>
<keyword evidence="7 9" id="KW-0811">Translocation</keyword>
<evidence type="ECO:0000313" key="13">
    <source>
        <dbReference type="Proteomes" id="UP000321822"/>
    </source>
</evidence>
<keyword evidence="5 9" id="KW-0653">Protein transport</keyword>
<dbReference type="EMBL" id="VOLT01000008">
    <property type="protein sequence ID" value="TWX66277.1"/>
    <property type="molecule type" value="Genomic_DNA"/>
</dbReference>
<evidence type="ECO:0000256" key="6">
    <source>
        <dbReference type="ARBA" id="ARBA00022989"/>
    </source>
</evidence>
<dbReference type="Pfam" id="PF02416">
    <property type="entry name" value="TatA_B_E"/>
    <property type="match status" value="1"/>
</dbReference>
<comment type="subcellular location">
    <subcellularLocation>
        <location evidence="9">Cell membrane</location>
        <topology evidence="9">Single-pass membrane protein</topology>
    </subcellularLocation>
    <subcellularLocation>
        <location evidence="1">Membrane</location>
        <topology evidence="1">Single-pass membrane protein</topology>
    </subcellularLocation>
</comment>
<comment type="subunit">
    <text evidence="9">The Tat system comprises two distinct complexes: a TatABC complex, containing multiple copies of TatA, TatB and TatC subunits, and a separate TatA complex, containing only TatA subunits. Substrates initially bind to the TatABC complex, which probably triggers association of the separate TatA complex to form the active translocon.</text>
</comment>
<comment type="caution">
    <text evidence="12">The sequence shown here is derived from an EMBL/GenBank/DDBJ whole genome shotgun (WGS) entry which is preliminary data.</text>
</comment>
<dbReference type="NCBIfam" id="TIGR01410">
    <property type="entry name" value="tatB"/>
    <property type="match status" value="1"/>
</dbReference>
<evidence type="ECO:0000313" key="12">
    <source>
        <dbReference type="EMBL" id="TWX66277.1"/>
    </source>
</evidence>
<dbReference type="RefSeq" id="WP_146789555.1">
    <property type="nucleotide sequence ID" value="NZ_VOLT01000008.1"/>
</dbReference>
<evidence type="ECO:0000256" key="5">
    <source>
        <dbReference type="ARBA" id="ARBA00022927"/>
    </source>
</evidence>
<dbReference type="PANTHER" id="PTHR33162:SF1">
    <property type="entry name" value="SEC-INDEPENDENT PROTEIN TRANSLOCASE PROTEIN TATA, CHLOROPLASTIC"/>
    <property type="match status" value="1"/>
</dbReference>
<evidence type="ECO:0000256" key="9">
    <source>
        <dbReference type="HAMAP-Rule" id="MF_00237"/>
    </source>
</evidence>
<keyword evidence="4 9" id="KW-0812">Transmembrane</keyword>
<organism evidence="12 13">
    <name type="scientific">Colwellia demingiae</name>
    <dbReference type="NCBI Taxonomy" id="89401"/>
    <lineage>
        <taxon>Bacteria</taxon>
        <taxon>Pseudomonadati</taxon>
        <taxon>Pseudomonadota</taxon>
        <taxon>Gammaproteobacteria</taxon>
        <taxon>Alteromonadales</taxon>
        <taxon>Colwelliaceae</taxon>
        <taxon>Colwellia</taxon>
    </lineage>
</organism>
<protein>
    <recommendedName>
        <fullName evidence="9">Sec-independent protein translocase protein TatB</fullName>
    </recommendedName>
</protein>
<evidence type="ECO:0000256" key="8">
    <source>
        <dbReference type="ARBA" id="ARBA00023136"/>
    </source>
</evidence>
<feature type="region of interest" description="Disordered" evidence="10">
    <location>
        <begin position="107"/>
        <end position="155"/>
    </location>
</feature>
<feature type="transmembrane region" description="Helical" evidence="11">
    <location>
        <begin position="6"/>
        <end position="25"/>
    </location>
</feature>
<dbReference type="InterPro" id="IPR018448">
    <property type="entry name" value="TatB"/>
</dbReference>
<keyword evidence="2 9" id="KW-0813">Transport</keyword>
<feature type="compositionally biased region" description="Basic and acidic residues" evidence="10">
    <location>
        <begin position="140"/>
        <end position="155"/>
    </location>
</feature>
<dbReference type="HAMAP" id="MF_00237">
    <property type="entry name" value="TatB"/>
    <property type="match status" value="1"/>
</dbReference>
<accession>A0A5C6QCD1</accession>
<comment type="function">
    <text evidence="9">Part of the twin-arginine translocation (Tat) system that transports large folded proteins containing a characteristic twin-arginine motif in their signal peptide across membranes. Together with TatC, TatB is part of a receptor directly interacting with Tat signal peptides. TatB may form an oligomeric binding site that transiently accommodates folded Tat precursor proteins before their translocation.</text>
</comment>
<keyword evidence="3 9" id="KW-1003">Cell membrane</keyword>
<evidence type="ECO:0000256" key="7">
    <source>
        <dbReference type="ARBA" id="ARBA00023010"/>
    </source>
</evidence>
<evidence type="ECO:0000256" key="11">
    <source>
        <dbReference type="SAM" id="Phobius"/>
    </source>
</evidence>
<dbReference type="PANTHER" id="PTHR33162">
    <property type="entry name" value="SEC-INDEPENDENT PROTEIN TRANSLOCASE PROTEIN TATA, CHLOROPLASTIC"/>
    <property type="match status" value="1"/>
</dbReference>
<gene>
    <name evidence="9 12" type="primary">tatB</name>
    <name evidence="12" type="ORF">ESZ36_15505</name>
</gene>
<dbReference type="GO" id="GO:0008320">
    <property type="term" value="F:protein transmembrane transporter activity"/>
    <property type="evidence" value="ECO:0007669"/>
    <property type="project" value="UniProtKB-UniRule"/>
</dbReference>
<sequence>MFDVGFWELILIAIMGLVILGPERLPVAIRTLRGWMTGARKFSDTVKSELTEELRIHELHANLKKAEQSNLENLSPEVAASLKSLREAADSVSEPFKKVDRQPLESMIASSLASAPHVKVEPETVQDSEEPKISSAPTENAEKPDKLVNPESDKL</sequence>
<evidence type="ECO:0000256" key="10">
    <source>
        <dbReference type="SAM" id="MobiDB-lite"/>
    </source>
</evidence>
<evidence type="ECO:0000256" key="4">
    <source>
        <dbReference type="ARBA" id="ARBA00022692"/>
    </source>
</evidence>
<dbReference type="Gene3D" id="1.20.5.3310">
    <property type="match status" value="1"/>
</dbReference>
<evidence type="ECO:0000256" key="1">
    <source>
        <dbReference type="ARBA" id="ARBA00004167"/>
    </source>
</evidence>
<dbReference type="Proteomes" id="UP000321822">
    <property type="component" value="Unassembled WGS sequence"/>
</dbReference>
<keyword evidence="6 9" id="KW-1133">Transmembrane helix</keyword>
<name>A0A5C6QCD1_9GAMM</name>
<dbReference type="OrthoDB" id="9816005at2"/>
<dbReference type="PRINTS" id="PR01506">
    <property type="entry name" value="TATBPROTEIN"/>
</dbReference>
<comment type="similarity">
    <text evidence="9">Belongs to the TatB family.</text>
</comment>
<keyword evidence="8 9" id="KW-0472">Membrane</keyword>
<dbReference type="GO" id="GO:0043953">
    <property type="term" value="P:protein transport by the Tat complex"/>
    <property type="evidence" value="ECO:0007669"/>
    <property type="project" value="UniProtKB-UniRule"/>
</dbReference>
<reference evidence="12 13" key="1">
    <citation type="submission" date="2019-07" db="EMBL/GenBank/DDBJ databases">
        <title>Genomes of sea-ice associated Colwellia species.</title>
        <authorList>
            <person name="Bowman J.P."/>
        </authorList>
    </citation>
    <scope>NUCLEOTIDE SEQUENCE [LARGE SCALE GENOMIC DNA]</scope>
    <source>
        <strain evidence="12 13">ACAM 459</strain>
    </source>
</reference>
<keyword evidence="13" id="KW-1185">Reference proteome</keyword>